<protein>
    <recommendedName>
        <fullName evidence="1">Tryptophan 5-hydroxylase 2</fullName>
    </recommendedName>
    <alternativeName>
        <fullName evidence="2">Tryptophan 5-monooxygenase 2</fullName>
    </alternativeName>
</protein>
<evidence type="ECO:0000313" key="6">
    <source>
        <dbReference type="Proteomes" id="UP000708208"/>
    </source>
</evidence>
<dbReference type="Proteomes" id="UP000708208">
    <property type="component" value="Unassembled WGS sequence"/>
</dbReference>
<dbReference type="EMBL" id="CAJVCH010561785">
    <property type="protein sequence ID" value="CAG7831735.1"/>
    <property type="molecule type" value="Genomic_DNA"/>
</dbReference>
<dbReference type="GO" id="GO:0005506">
    <property type="term" value="F:iron ion binding"/>
    <property type="evidence" value="ECO:0007669"/>
    <property type="project" value="InterPro"/>
</dbReference>
<accession>A0A8J2PPV5</accession>
<feature type="domain" description="ACT" evidence="4">
    <location>
        <begin position="38"/>
        <end position="113"/>
    </location>
</feature>
<dbReference type="PROSITE" id="PS51671">
    <property type="entry name" value="ACT"/>
    <property type="match status" value="1"/>
</dbReference>
<dbReference type="CDD" id="cd04929">
    <property type="entry name" value="ACT_TPH"/>
    <property type="match status" value="1"/>
</dbReference>
<dbReference type="GO" id="GO:0004510">
    <property type="term" value="F:tryptophan 5-monooxygenase activity"/>
    <property type="evidence" value="ECO:0007669"/>
    <property type="project" value="TreeGrafter"/>
</dbReference>
<reference evidence="5" key="1">
    <citation type="submission" date="2021-06" db="EMBL/GenBank/DDBJ databases">
        <authorList>
            <person name="Hodson N. C."/>
            <person name="Mongue J. A."/>
            <person name="Jaron S. K."/>
        </authorList>
    </citation>
    <scope>NUCLEOTIDE SEQUENCE</scope>
</reference>
<proteinExistence type="predicted"/>
<dbReference type="GO" id="GO:0009072">
    <property type="term" value="P:aromatic amino acid metabolic process"/>
    <property type="evidence" value="ECO:0007669"/>
    <property type="project" value="InterPro"/>
</dbReference>
<dbReference type="PANTHER" id="PTHR11473:SF16">
    <property type="entry name" value="TRYPTOPHAN 5-HYDROXYLASE 2"/>
    <property type="match status" value="1"/>
</dbReference>
<evidence type="ECO:0000256" key="2">
    <source>
        <dbReference type="ARBA" id="ARBA00042662"/>
    </source>
</evidence>
<dbReference type="AlphaFoldDB" id="A0A8J2PPV5"/>
<organism evidence="5 6">
    <name type="scientific">Allacma fusca</name>
    <dbReference type="NCBI Taxonomy" id="39272"/>
    <lineage>
        <taxon>Eukaryota</taxon>
        <taxon>Metazoa</taxon>
        <taxon>Ecdysozoa</taxon>
        <taxon>Arthropoda</taxon>
        <taxon>Hexapoda</taxon>
        <taxon>Collembola</taxon>
        <taxon>Symphypleona</taxon>
        <taxon>Sminthuridae</taxon>
        <taxon>Allacma</taxon>
    </lineage>
</organism>
<dbReference type="GO" id="GO:0043005">
    <property type="term" value="C:neuron projection"/>
    <property type="evidence" value="ECO:0007669"/>
    <property type="project" value="TreeGrafter"/>
</dbReference>
<evidence type="ECO:0000259" key="4">
    <source>
        <dbReference type="PROSITE" id="PS51671"/>
    </source>
</evidence>
<evidence type="ECO:0000256" key="1">
    <source>
        <dbReference type="ARBA" id="ARBA00040889"/>
    </source>
</evidence>
<evidence type="ECO:0000256" key="3">
    <source>
        <dbReference type="ARBA" id="ARBA00062416"/>
    </source>
</evidence>
<gene>
    <name evidence="5" type="ORF">AFUS01_LOCUS41462</name>
</gene>
<dbReference type="OrthoDB" id="983542at2759"/>
<comment type="caution">
    <text evidence="5">The sequence shown here is derived from an EMBL/GenBank/DDBJ whole genome shotgun (WGS) entry which is preliminary data.</text>
</comment>
<comment type="subunit">
    <text evidence="3">Interacts with DNAJC12.</text>
</comment>
<sequence length="133" mass="14600">MSSWEYSPEVLGIPYLIQVAPADGESEDASKNTSNHNCVVFSLKNQVGGLARALKVFEDNGVNVIHIESRKSKRRPSEYEIMVDVDCDNRLMDDIMKTLASEVAAINLTSFDQGQKFPHPHVGALSSTSSFGL</sequence>
<name>A0A8J2PPV5_9HEXA</name>
<dbReference type="InterPro" id="IPR002912">
    <property type="entry name" value="ACT_dom"/>
</dbReference>
<keyword evidence="6" id="KW-1185">Reference proteome</keyword>
<evidence type="ECO:0000313" key="5">
    <source>
        <dbReference type="EMBL" id="CAG7831735.1"/>
    </source>
</evidence>
<dbReference type="PANTHER" id="PTHR11473">
    <property type="entry name" value="AROMATIC AMINO ACID HYDROXYLASE"/>
    <property type="match status" value="1"/>
</dbReference>
<dbReference type="InterPro" id="IPR001273">
    <property type="entry name" value="ArAA_hydroxylase"/>
</dbReference>
<dbReference type="Pfam" id="PF01842">
    <property type="entry name" value="ACT"/>
    <property type="match status" value="1"/>
</dbReference>